<reference evidence="15" key="1">
    <citation type="submission" date="2016-10" db="EMBL/GenBank/DDBJ databases">
        <authorList>
            <person name="Varghese N."/>
            <person name="Submissions S."/>
        </authorList>
    </citation>
    <scope>NUCLEOTIDE SEQUENCE [LARGE SCALE GENOMIC DNA]</scope>
    <source>
        <strain evidence="15">DSM 16477</strain>
    </source>
</reference>
<dbReference type="PANTHER" id="PTHR42743:SF11">
    <property type="entry name" value="AMINODEOXYCHORISMATE LYASE"/>
    <property type="match status" value="1"/>
</dbReference>
<dbReference type="EC" id="2.6.1.42" evidence="7"/>
<evidence type="ECO:0000256" key="6">
    <source>
        <dbReference type="ARBA" id="ARBA00009320"/>
    </source>
</evidence>
<dbReference type="GO" id="GO:0004084">
    <property type="term" value="F:branched-chain-amino-acid transaminase activity"/>
    <property type="evidence" value="ECO:0007669"/>
    <property type="project" value="UniProtKB-EC"/>
</dbReference>
<evidence type="ECO:0000256" key="12">
    <source>
        <dbReference type="ARBA" id="ARBA00048798"/>
    </source>
</evidence>
<dbReference type="InterPro" id="IPR036038">
    <property type="entry name" value="Aminotransferase-like"/>
</dbReference>
<evidence type="ECO:0000256" key="3">
    <source>
        <dbReference type="ARBA" id="ARBA00004824"/>
    </source>
</evidence>
<dbReference type="RefSeq" id="WP_067941712.1">
    <property type="nucleotide sequence ID" value="NZ_FNBP01000018.1"/>
</dbReference>
<gene>
    <name evidence="14" type="ORF">SAMN04489759_11814</name>
</gene>
<dbReference type="InterPro" id="IPR043132">
    <property type="entry name" value="BCAT-like_C"/>
</dbReference>
<dbReference type="Pfam" id="PF01063">
    <property type="entry name" value="Aminotran_4"/>
    <property type="match status" value="1"/>
</dbReference>
<dbReference type="EMBL" id="FNBP01000018">
    <property type="protein sequence ID" value="SDH02286.1"/>
    <property type="molecule type" value="Genomic_DNA"/>
</dbReference>
<dbReference type="GO" id="GO:0009082">
    <property type="term" value="P:branched-chain amino acid biosynthetic process"/>
    <property type="evidence" value="ECO:0007669"/>
    <property type="project" value="UniProtKB-KW"/>
</dbReference>
<organism evidence="14 15">
    <name type="scientific">Sulfitobacter delicatus</name>
    <dbReference type="NCBI Taxonomy" id="218672"/>
    <lineage>
        <taxon>Bacteria</taxon>
        <taxon>Pseudomonadati</taxon>
        <taxon>Pseudomonadota</taxon>
        <taxon>Alphaproteobacteria</taxon>
        <taxon>Rhodobacterales</taxon>
        <taxon>Roseobacteraceae</taxon>
        <taxon>Sulfitobacter</taxon>
    </lineage>
</organism>
<dbReference type="GO" id="GO:0008652">
    <property type="term" value="P:amino acid biosynthetic process"/>
    <property type="evidence" value="ECO:0007669"/>
    <property type="project" value="UniProtKB-ARBA"/>
</dbReference>
<evidence type="ECO:0000256" key="2">
    <source>
        <dbReference type="ARBA" id="ARBA00003109"/>
    </source>
</evidence>
<evidence type="ECO:0000256" key="1">
    <source>
        <dbReference type="ARBA" id="ARBA00001933"/>
    </source>
</evidence>
<evidence type="ECO:0000256" key="13">
    <source>
        <dbReference type="ARBA" id="ARBA00049229"/>
    </source>
</evidence>
<comment type="function">
    <text evidence="2">Acts on leucine, isoleucine and valine.</text>
</comment>
<dbReference type="STRING" id="218672.SAMN04489759_11814"/>
<dbReference type="GO" id="GO:0005829">
    <property type="term" value="C:cytosol"/>
    <property type="evidence" value="ECO:0007669"/>
    <property type="project" value="TreeGrafter"/>
</dbReference>
<comment type="pathway">
    <text evidence="4">Amino-acid biosynthesis; L-valine biosynthesis; L-valine from pyruvate: step 4/4.</text>
</comment>
<keyword evidence="15" id="KW-1185">Reference proteome</keyword>
<comment type="pathway">
    <text evidence="3">Amino-acid biosynthesis; L-isoleucine biosynthesis; L-isoleucine from 2-oxobutanoate: step 4/4.</text>
</comment>
<proteinExistence type="inferred from homology"/>
<evidence type="ECO:0000313" key="15">
    <source>
        <dbReference type="Proteomes" id="UP000199399"/>
    </source>
</evidence>
<keyword evidence="10" id="KW-0100">Branched-chain amino acid biosynthesis</keyword>
<dbReference type="FunFam" id="3.20.10.10:FF:000002">
    <property type="entry name" value="D-alanine aminotransferase"/>
    <property type="match status" value="1"/>
</dbReference>
<evidence type="ECO:0000256" key="11">
    <source>
        <dbReference type="ARBA" id="ARBA00048212"/>
    </source>
</evidence>
<comment type="catalytic activity">
    <reaction evidence="13">
        <text>L-leucine + 2-oxoglutarate = 4-methyl-2-oxopentanoate + L-glutamate</text>
        <dbReference type="Rhea" id="RHEA:18321"/>
        <dbReference type="ChEBI" id="CHEBI:16810"/>
        <dbReference type="ChEBI" id="CHEBI:17865"/>
        <dbReference type="ChEBI" id="CHEBI:29985"/>
        <dbReference type="ChEBI" id="CHEBI:57427"/>
        <dbReference type="EC" id="2.6.1.42"/>
    </reaction>
</comment>
<evidence type="ECO:0000256" key="9">
    <source>
        <dbReference type="ARBA" id="ARBA00022898"/>
    </source>
</evidence>
<dbReference type="InterPro" id="IPR001544">
    <property type="entry name" value="Aminotrans_IV"/>
</dbReference>
<dbReference type="OrthoDB" id="9805628at2"/>
<comment type="similarity">
    <text evidence="6">Belongs to the class-IV pyridoxal-phosphate-dependent aminotransferase family.</text>
</comment>
<dbReference type="Gene3D" id="3.20.10.10">
    <property type="entry name" value="D-amino Acid Aminotransferase, subunit A, domain 2"/>
    <property type="match status" value="1"/>
</dbReference>
<evidence type="ECO:0000256" key="8">
    <source>
        <dbReference type="ARBA" id="ARBA00014472"/>
    </source>
</evidence>
<dbReference type="PANTHER" id="PTHR42743">
    <property type="entry name" value="AMINO-ACID AMINOTRANSFERASE"/>
    <property type="match status" value="1"/>
</dbReference>
<keyword evidence="10" id="KW-0028">Amino-acid biosynthesis</keyword>
<sequence>MGRTVFVNGQWLDETAATISIFDRGFLFADAIYEVTAVADGKLIDFKGHTDRLKRSLETLGIPMPVAEGELLALHQEIARRNGITHGLVYLQISRGAEDRNFIYTDGLRPTIVMFTQPRTILANPGWERGITMKTAPDGRWAHRQIKTVQLLYSSMAKMEALREGYDDVLFVEDGLITESGSANFHIITKDGILITRDLSNALLHGITRASVLDLGARAGLETRQAAVTLEEAKNAEEAFITDSISFVMPVVSIDGHPVGLGKPGPATAKLRKLYIEDRLATGINIAERAA</sequence>
<dbReference type="Gene3D" id="3.30.470.10">
    <property type="match status" value="1"/>
</dbReference>
<evidence type="ECO:0000313" key="14">
    <source>
        <dbReference type="EMBL" id="SDH02286.1"/>
    </source>
</evidence>
<keyword evidence="9" id="KW-0663">Pyridoxal phosphate</keyword>
<evidence type="ECO:0000256" key="4">
    <source>
        <dbReference type="ARBA" id="ARBA00004931"/>
    </source>
</evidence>
<accession>A0A1G7Z173</accession>
<evidence type="ECO:0000256" key="7">
    <source>
        <dbReference type="ARBA" id="ARBA00013053"/>
    </source>
</evidence>
<dbReference type="SUPFAM" id="SSF56752">
    <property type="entry name" value="D-aminoacid aminotransferase-like PLP-dependent enzymes"/>
    <property type="match status" value="1"/>
</dbReference>
<dbReference type="Proteomes" id="UP000199399">
    <property type="component" value="Unassembled WGS sequence"/>
</dbReference>
<comment type="catalytic activity">
    <reaction evidence="12">
        <text>L-isoleucine + 2-oxoglutarate = (S)-3-methyl-2-oxopentanoate + L-glutamate</text>
        <dbReference type="Rhea" id="RHEA:24801"/>
        <dbReference type="ChEBI" id="CHEBI:16810"/>
        <dbReference type="ChEBI" id="CHEBI:29985"/>
        <dbReference type="ChEBI" id="CHEBI:35146"/>
        <dbReference type="ChEBI" id="CHEBI:58045"/>
        <dbReference type="EC" id="2.6.1.42"/>
    </reaction>
</comment>
<comment type="cofactor">
    <cofactor evidence="1">
        <name>pyridoxal 5'-phosphate</name>
        <dbReference type="ChEBI" id="CHEBI:597326"/>
    </cofactor>
</comment>
<name>A0A1G7Z173_9RHOB</name>
<protein>
    <recommendedName>
        <fullName evidence="8">Probable branched-chain-amino-acid aminotransferase</fullName>
        <ecNumber evidence="7">2.6.1.42</ecNumber>
    </recommendedName>
</protein>
<dbReference type="InterPro" id="IPR050571">
    <property type="entry name" value="Class-IV_PLP-Dep_Aminotrnsfr"/>
</dbReference>
<comment type="catalytic activity">
    <reaction evidence="11">
        <text>L-valine + 2-oxoglutarate = 3-methyl-2-oxobutanoate + L-glutamate</text>
        <dbReference type="Rhea" id="RHEA:24813"/>
        <dbReference type="ChEBI" id="CHEBI:11851"/>
        <dbReference type="ChEBI" id="CHEBI:16810"/>
        <dbReference type="ChEBI" id="CHEBI:29985"/>
        <dbReference type="ChEBI" id="CHEBI:57762"/>
        <dbReference type="EC" id="2.6.1.42"/>
    </reaction>
</comment>
<dbReference type="AlphaFoldDB" id="A0A1G7Z173"/>
<evidence type="ECO:0000256" key="5">
    <source>
        <dbReference type="ARBA" id="ARBA00005072"/>
    </source>
</evidence>
<comment type="pathway">
    <text evidence="5">Amino-acid biosynthesis; L-leucine biosynthesis; L-leucine from 3-methyl-2-oxobutanoate: step 4/4.</text>
</comment>
<dbReference type="InterPro" id="IPR043131">
    <property type="entry name" value="BCAT-like_N"/>
</dbReference>
<evidence type="ECO:0000256" key="10">
    <source>
        <dbReference type="ARBA" id="ARBA00023304"/>
    </source>
</evidence>